<accession>A0A7I0HRB6</accession>
<evidence type="ECO:0000313" key="1">
    <source>
        <dbReference type="EMBL" id="TGL04747.1"/>
    </source>
</evidence>
<dbReference type="AlphaFoldDB" id="A0A7I0HRB6"/>
<dbReference type="PANTHER" id="PTHR10151">
    <property type="entry name" value="ECTONUCLEOTIDE PYROPHOSPHATASE/PHOSPHODIESTERASE"/>
    <property type="match status" value="1"/>
</dbReference>
<dbReference type="Pfam" id="PF01663">
    <property type="entry name" value="Phosphodiest"/>
    <property type="match status" value="1"/>
</dbReference>
<evidence type="ECO:0000313" key="2">
    <source>
        <dbReference type="Proteomes" id="UP000297641"/>
    </source>
</evidence>
<dbReference type="InterPro" id="IPR017850">
    <property type="entry name" value="Alkaline_phosphatase_core_sf"/>
</dbReference>
<sequence>MKVSKQKFNKTVVIDVVGLSQSIISEFTPFLKNYLNNRNVTKIEPMLPGVTTSVQSTYLTGKWPSEHGIVGNGWYDRTDAEVKFWKQSNHLVSGEKIWEKAKKLNSEFTCAKMFWWYNMYSTADYSVTPRPQYHADGLKAPDCYSNPPGLRDELQKKFGPFPLFSFWGPNANIKSTQWIKDSTIYVDKKYNPTLTLVYLPHLDYGLQKYGSDIPRLKQDLLDLDLVLKELIEYYEHSQKKVILLSEYGIENVNTPVHINRILRENNFLQVRKERWYELLDPGASDAFSVSDHQISHIYCKNSEILNRVKRIAKQIPGVCLVLDKTEQKKYHLNHERSGDLVLVAEEGHWFTYYYWLDNQFAPDYARLVDIHRKPGYDPSELFLDPSKKLVKLKVLWTVLKKKLGFRYLMDVIPLDAGIVKGSHGGLPVNSDFYPIFSAEVPLPKKNISAIKVYDFIWEQMTSKI</sequence>
<dbReference type="GO" id="GO:0016787">
    <property type="term" value="F:hydrolase activity"/>
    <property type="evidence" value="ECO:0007669"/>
    <property type="project" value="UniProtKB-ARBA"/>
</dbReference>
<comment type="caution">
    <text evidence="1">The sequence shown here is derived from an EMBL/GenBank/DDBJ whole genome shotgun (WGS) entry which is preliminary data.</text>
</comment>
<dbReference type="Proteomes" id="UP000297641">
    <property type="component" value="Unassembled WGS sequence"/>
</dbReference>
<dbReference type="Gene3D" id="3.40.720.10">
    <property type="entry name" value="Alkaline Phosphatase, subunit A"/>
    <property type="match status" value="1"/>
</dbReference>
<name>A0A7I0HRB6_9LEPT</name>
<proteinExistence type="predicted"/>
<dbReference type="PANTHER" id="PTHR10151:SF120">
    <property type="entry name" value="BIS(5'-ADENOSYL)-TRIPHOSPHATASE"/>
    <property type="match status" value="1"/>
</dbReference>
<dbReference type="InterPro" id="IPR002591">
    <property type="entry name" value="Phosphodiest/P_Trfase"/>
</dbReference>
<gene>
    <name evidence="1" type="ORF">EHQ43_10655</name>
</gene>
<dbReference type="SUPFAM" id="SSF53649">
    <property type="entry name" value="Alkaline phosphatase-like"/>
    <property type="match status" value="1"/>
</dbReference>
<dbReference type="InterPro" id="IPR023116">
    <property type="entry name" value="Phosphonoacetate_hydro_insert"/>
</dbReference>
<dbReference type="Gene3D" id="3.30.1360.110">
    <property type="entry name" value="Domain 2, Phosphonoacetate Hydrolase"/>
    <property type="match status" value="1"/>
</dbReference>
<protein>
    <submittedName>
        <fullName evidence="1">Alkaline phosphatase family protein</fullName>
    </submittedName>
</protein>
<dbReference type="RefSeq" id="WP_135771197.1">
    <property type="nucleotide sequence ID" value="NZ_RQFT01000010.1"/>
</dbReference>
<organism evidence="1 2">
    <name type="scientific">Leptospira bouyouniensis</name>
    <dbReference type="NCBI Taxonomy" id="2484911"/>
    <lineage>
        <taxon>Bacteria</taxon>
        <taxon>Pseudomonadati</taxon>
        <taxon>Spirochaetota</taxon>
        <taxon>Spirochaetia</taxon>
        <taxon>Leptospirales</taxon>
        <taxon>Leptospiraceae</taxon>
        <taxon>Leptospira</taxon>
    </lineage>
</organism>
<reference evidence="1 2" key="1">
    <citation type="journal article" date="2019" name="PLoS Negl. Trop. Dis.">
        <title>Revisiting the worldwide diversity of Leptospira species in the environment.</title>
        <authorList>
            <person name="Vincent A.T."/>
            <person name="Schiettekatte O."/>
            <person name="Bourhy P."/>
            <person name="Veyrier F.J."/>
            <person name="Picardeau M."/>
        </authorList>
    </citation>
    <scope>NUCLEOTIDE SEQUENCE [LARGE SCALE GENOMIC DNA]</scope>
    <source>
        <strain evidence="1 2">201800273</strain>
    </source>
</reference>
<dbReference type="EMBL" id="RQFT01000010">
    <property type="protein sequence ID" value="TGL04747.1"/>
    <property type="molecule type" value="Genomic_DNA"/>
</dbReference>